<accession>J9CW23</accession>
<dbReference type="AlphaFoldDB" id="J9CW23"/>
<reference evidence="1" key="1">
    <citation type="journal article" date="2012" name="PLoS ONE">
        <title>Gene sets for utilization of primary and secondary nutrition supplies in the distal gut of endangered iberian lynx.</title>
        <authorList>
            <person name="Alcaide M."/>
            <person name="Messina E."/>
            <person name="Richter M."/>
            <person name="Bargiela R."/>
            <person name="Peplies J."/>
            <person name="Huws S.A."/>
            <person name="Newbold C.J."/>
            <person name="Golyshin P.N."/>
            <person name="Simon M.A."/>
            <person name="Lopez G."/>
            <person name="Yakimov M.M."/>
            <person name="Ferrer M."/>
        </authorList>
    </citation>
    <scope>NUCLEOTIDE SEQUENCE</scope>
</reference>
<dbReference type="EMBL" id="AMCI01001808">
    <property type="protein sequence ID" value="EJX04436.1"/>
    <property type="molecule type" value="Genomic_DNA"/>
</dbReference>
<organism evidence="1">
    <name type="scientific">gut metagenome</name>
    <dbReference type="NCBI Taxonomy" id="749906"/>
    <lineage>
        <taxon>unclassified sequences</taxon>
        <taxon>metagenomes</taxon>
        <taxon>organismal metagenomes</taxon>
    </lineage>
</organism>
<evidence type="ECO:0000313" key="1">
    <source>
        <dbReference type="EMBL" id="EJX04436.1"/>
    </source>
</evidence>
<comment type="caution">
    <text evidence="1">The sequence shown here is derived from an EMBL/GenBank/DDBJ whole genome shotgun (WGS) entry which is preliminary data.</text>
</comment>
<gene>
    <name evidence="1" type="ORF">EVA_07459</name>
</gene>
<proteinExistence type="predicted"/>
<protein>
    <submittedName>
        <fullName evidence="1">Uncharacterized protein</fullName>
    </submittedName>
</protein>
<name>J9CW23_9ZZZZ</name>
<sequence length="133" mass="14567">MNWQTPKTNWTARDFFDLDPDLVRMGQNLALLQKEAARTAGLKAAGDLPLPGLGEALSAALLNRIEQAADELAALCQIGFVRHAEFLPGDAFWSWRDLNRLETALQEIRAALLSRQAAQPVLSFTLGGDFFGA</sequence>